<dbReference type="Proteomes" id="UP001251374">
    <property type="component" value="Unassembled WGS sequence"/>
</dbReference>
<proteinExistence type="predicted"/>
<name>A0ABU1HKT1_9GAMM</name>
<organism evidence="1 2">
    <name type="scientific">Franzmannia qiaohouensis</name>
    <dbReference type="NCBI Taxonomy" id="1329370"/>
    <lineage>
        <taxon>Bacteria</taxon>
        <taxon>Pseudomonadati</taxon>
        <taxon>Pseudomonadota</taxon>
        <taxon>Gammaproteobacteria</taxon>
        <taxon>Oceanospirillales</taxon>
        <taxon>Halomonadaceae</taxon>
        <taxon>Franzmannia</taxon>
    </lineage>
</organism>
<protein>
    <submittedName>
        <fullName evidence="1">Uncharacterized protein</fullName>
    </submittedName>
</protein>
<evidence type="ECO:0000313" key="1">
    <source>
        <dbReference type="EMBL" id="MDR5907414.1"/>
    </source>
</evidence>
<keyword evidence="2" id="KW-1185">Reference proteome</keyword>
<accession>A0ABU1HKT1</accession>
<dbReference type="EMBL" id="JARWAM010000018">
    <property type="protein sequence ID" value="MDR5907414.1"/>
    <property type="molecule type" value="Genomic_DNA"/>
</dbReference>
<comment type="caution">
    <text evidence="1">The sequence shown here is derived from an EMBL/GenBank/DDBJ whole genome shotgun (WGS) entry which is preliminary data.</text>
</comment>
<sequence>MHLYEVCLERGRSNPEHHKFYENVLELKAKQPDFGGINNMCIISHHMDPRTIHVLCSTGMKNKSDVTVEEITKETLDPENGIHKMHTDLVEKYFLPHDSYPAIK</sequence>
<reference evidence="1 2" key="1">
    <citation type="submission" date="2023-04" db="EMBL/GenBank/DDBJ databases">
        <title>A long-awaited taxogenomic arrangement of the family Halomonadaceae.</title>
        <authorList>
            <person name="De La Haba R."/>
            <person name="Chuvochina M."/>
            <person name="Wittouck S."/>
            <person name="Arahal D.R."/>
            <person name="Sanchez-Porro C."/>
            <person name="Hugenholtz P."/>
            <person name="Ventosa A."/>
        </authorList>
    </citation>
    <scope>NUCLEOTIDE SEQUENCE [LARGE SCALE GENOMIC DNA]</scope>
    <source>
        <strain evidence="1 2">DSM 26770</strain>
    </source>
</reference>
<gene>
    <name evidence="1" type="ORF">QC821_19210</name>
</gene>
<evidence type="ECO:0000313" key="2">
    <source>
        <dbReference type="Proteomes" id="UP001251374"/>
    </source>
</evidence>
<dbReference type="RefSeq" id="WP_309724754.1">
    <property type="nucleotide sequence ID" value="NZ_JARWAM010000018.1"/>
</dbReference>